<sequence length="112" mass="12240">MHKKRRHQPPYMVNPGREVEDSNEQVGCLSFLHGYCLVVSVVPDWLEVLPLSALEAPVESDEPALALLSVLLPLSLDVEDPVDEELELSDEPEVASEPPVESELPVAASGED</sequence>
<feature type="region of interest" description="Disordered" evidence="1">
    <location>
        <begin position="82"/>
        <end position="112"/>
    </location>
</feature>
<proteinExistence type="predicted"/>
<dbReference type="RefSeq" id="WP_310769864.1">
    <property type="nucleotide sequence ID" value="NZ_CP134050.1"/>
</dbReference>
<evidence type="ECO:0000313" key="2">
    <source>
        <dbReference type="EMBL" id="WNC15782.1"/>
    </source>
</evidence>
<evidence type="ECO:0000313" key="3">
    <source>
        <dbReference type="Proteomes" id="UP001256827"/>
    </source>
</evidence>
<gene>
    <name evidence="2" type="ORF">RGB73_05465</name>
</gene>
<organism evidence="2 3">
    <name type="scientific">Brevibacillus brevis</name>
    <name type="common">Bacillus brevis</name>
    <dbReference type="NCBI Taxonomy" id="1393"/>
    <lineage>
        <taxon>Bacteria</taxon>
        <taxon>Bacillati</taxon>
        <taxon>Bacillota</taxon>
        <taxon>Bacilli</taxon>
        <taxon>Bacillales</taxon>
        <taxon>Paenibacillaceae</taxon>
        <taxon>Brevibacillus</taxon>
    </lineage>
</organism>
<feature type="compositionally biased region" description="Acidic residues" evidence="1">
    <location>
        <begin position="82"/>
        <end position="94"/>
    </location>
</feature>
<accession>A0ABY9T7C7</accession>
<reference evidence="2 3" key="1">
    <citation type="submission" date="2023-09" db="EMBL/GenBank/DDBJ databases">
        <title>Complete Genome and Methylome dissection of Bacillus brevis NEB573 original source of BbsI restriction endonuclease.</title>
        <authorList>
            <person name="Fomenkov A."/>
            <person name="Roberts R.D."/>
        </authorList>
    </citation>
    <scope>NUCLEOTIDE SEQUENCE [LARGE SCALE GENOMIC DNA]</scope>
    <source>
        <strain evidence="2 3">NEB573</strain>
    </source>
</reference>
<name>A0ABY9T7C7_BREBE</name>
<keyword evidence="3" id="KW-1185">Reference proteome</keyword>
<dbReference type="EMBL" id="CP134050">
    <property type="protein sequence ID" value="WNC15782.1"/>
    <property type="molecule type" value="Genomic_DNA"/>
</dbReference>
<feature type="compositionally biased region" description="Low complexity" evidence="1">
    <location>
        <begin position="95"/>
        <end position="112"/>
    </location>
</feature>
<dbReference type="Proteomes" id="UP001256827">
    <property type="component" value="Chromosome"/>
</dbReference>
<protein>
    <submittedName>
        <fullName evidence="2">Uncharacterized protein</fullName>
    </submittedName>
</protein>
<evidence type="ECO:0000256" key="1">
    <source>
        <dbReference type="SAM" id="MobiDB-lite"/>
    </source>
</evidence>